<feature type="compositionally biased region" description="Polar residues" evidence="3">
    <location>
        <begin position="1057"/>
        <end position="1067"/>
    </location>
</feature>
<evidence type="ECO:0000259" key="4">
    <source>
        <dbReference type="PROSITE" id="PS50994"/>
    </source>
</evidence>
<feature type="region of interest" description="Disordered" evidence="3">
    <location>
        <begin position="1047"/>
        <end position="1095"/>
    </location>
</feature>
<reference evidence="5" key="1">
    <citation type="journal article" date="2022" name="Int. J. Mol. Sci.">
        <title>Draft Genome of Tanacetum Coccineum: Genomic Comparison of Closely Related Tanacetum-Family Plants.</title>
        <authorList>
            <person name="Yamashiro T."/>
            <person name="Shiraishi A."/>
            <person name="Nakayama K."/>
            <person name="Satake H."/>
        </authorList>
    </citation>
    <scope>NUCLEOTIDE SEQUENCE</scope>
</reference>
<evidence type="ECO:0000313" key="5">
    <source>
        <dbReference type="EMBL" id="GJT06080.1"/>
    </source>
</evidence>
<keyword evidence="6" id="KW-1185">Reference proteome</keyword>
<dbReference type="InterPro" id="IPR036397">
    <property type="entry name" value="RNaseH_sf"/>
</dbReference>
<dbReference type="SUPFAM" id="SSF56672">
    <property type="entry name" value="DNA/RNA polymerases"/>
    <property type="match status" value="1"/>
</dbReference>
<dbReference type="InterPro" id="IPR013103">
    <property type="entry name" value="RVT_2"/>
</dbReference>
<gene>
    <name evidence="5" type="ORF">Tco_0840542</name>
</gene>
<feature type="region of interest" description="Disordered" evidence="3">
    <location>
        <begin position="1418"/>
        <end position="1456"/>
    </location>
</feature>
<dbReference type="InterPro" id="IPR043502">
    <property type="entry name" value="DNA/RNA_pol_sf"/>
</dbReference>
<dbReference type="EMBL" id="BQNB010012638">
    <property type="protein sequence ID" value="GJT06080.1"/>
    <property type="molecule type" value="Genomic_DNA"/>
</dbReference>
<feature type="compositionally biased region" description="Polar residues" evidence="3">
    <location>
        <begin position="1082"/>
        <end position="1092"/>
    </location>
</feature>
<sequence>MTHPSPKSNMVLKAALMRSGLVSITTARPFNTAQPRTIVNSARAMTNVFNKAHSTIRRTINNKTITKNSNFNKRVNTISGKKVNTTRPKAVVNAARPKAVLNPVKGNQVNAVKASACWGNPQQDLEEKGVIDSGCSRHMTGNMSYLTDFEEIDGGYVAFRGNPKGGKITGRVPKKNNMYSVDLKNIVPKGGLTYLFAKVTSGESKLWHRRLGHINFKTMNKLVERNLVRGLPSKLFENDQTCVACQKGKQHRASYYYSRFSWVFFLATKDETSGILKSFITGVENLIDQRVKVIRCDNGTEFKNKEMNKFCGRKCIKREFSVARTPQQNGAAERKNRTLIEAARTMLADSKLPTTFCAEAVNTACYVQNRVLVTKPHNKTPYELFLGRNPALGFMRPFGCPATILNTIEHLGKFDGKADEGFFVGYSINSTKACDDAGDDEKVTEELGKEGGDSSKEDESNDQEKDDNVNITNNVNAASTNEVNAVGDDEDVGTEADMNNLDAFMPVSPIQTTRIYNYHLVEQIIRDLNSAPQIRRMTKNLEEHGLFSSVQQRTNHKDFQNCLFACFLSQEEPKKIIHALKDPSWTEAMKDELLQFKLQKDWTLMDLPNGKRAIGTKWVYRNKKDERGIVIKNKARLMDVKSAFLYGKIEEEVYVCQPPGFEDPNFPDRVYKVEKALYGLHQDPRAWYETLSTYLLDNGFQRGKIDKTLFIRKDKGLQVKQKEDGIFISQDKYVTEILNKFGFTDVKTASIPMETQKPLLKDEYGEEVDVHLYRSMIGSLMYLTSSRPDIMYLKGQPKLGLWYPKDSPFDLVAYTDSDYVGESLDRKSTIGCYQFLGCRLISWPCKKQIVVANSTTKVEYVVASIKNPVFHSRTKHIEIRHQFIRDSNEKKLIQIIKIHTNKNVADFLTKAFDVKTVNGEQQLQALVDGKKIVVIEVSVRRDLQLDDEEGTDCLPNATIFEELTRMGMVKNLDNAGKFLMYPRFIQVFLDNQLEGMSSHKRIYVTPSHTKKIFSNMERQGKDFSGRVTPLFPTIVVQAQEEMGEGSAMLTDPHHTPIITQPSLSQPQRKQKSRRPKEKDTRVPQSSVLSDPTNVADEAVNEEPSMQLKELIDFCTKLQQRVLDLDNTKTAQAQEITSLKKRVEKLEKKGGSRTHKLKRLYKFGRSTRIVSSDEASLGDQEDASKQGRKIDDIDKDAEITLVDETQGRHDDDIMFDVSDLAGEEVFVAEQGVPDSKKDDVIQVNTNATTVSIDSTIPVCVATITEDEITLAQALAELKSVKPTVTTATIATTKGILLYKPSESITTPTITIPSKDKGKGIMVEEPLKMKKKDQISFDEQEAIRLQAEFDEEVRLAREKDEANVALIEEWNDIQAKIDADYQMKETLCCKKSRRKEEQATYKSSTKEYYVYLPEEYGSEVRVEGSETRDESSSNRAGDELEQEKAKKQKVDEDKETTELQSQMKVIPDEEEVAVDAIPLATKPPSIVNWKILKEGKISYYQIIRADGSSKRYSAFIQMLRSFDNEDLETLWKLVKAKHGYTRPEAGNERVLWGDLKTMFEHHVEDTRRDILLYHRHGKPLSLPLTTGMANHCHWELITSGGWLLASAVLIRGCHAPIDSRAFREELPAGASGGTLHHHYSYLLERFNKQKPHSCRRRQIPCMMLRIDSPIRRRSLTSGL</sequence>
<dbReference type="SUPFAM" id="SSF53098">
    <property type="entry name" value="Ribonuclease H-like"/>
    <property type="match status" value="1"/>
</dbReference>
<protein>
    <submittedName>
        <fullName evidence="5">Retrovirus-related pol polyprotein from transposon TNT 1-94</fullName>
    </submittedName>
</protein>
<feature type="compositionally biased region" description="Polar residues" evidence="3">
    <location>
        <begin position="469"/>
        <end position="481"/>
    </location>
</feature>
<dbReference type="Proteomes" id="UP001151760">
    <property type="component" value="Unassembled WGS sequence"/>
</dbReference>
<reference evidence="5" key="2">
    <citation type="submission" date="2022-01" db="EMBL/GenBank/DDBJ databases">
        <authorList>
            <person name="Yamashiro T."/>
            <person name="Shiraishi A."/>
            <person name="Satake H."/>
            <person name="Nakayama K."/>
        </authorList>
    </citation>
    <scope>NUCLEOTIDE SEQUENCE</scope>
</reference>
<dbReference type="PROSITE" id="PS50994">
    <property type="entry name" value="INTEGRASE"/>
    <property type="match status" value="1"/>
</dbReference>
<name>A0ABQ5ATV9_9ASTR</name>
<dbReference type="Pfam" id="PF13976">
    <property type="entry name" value="gag_pre-integrs"/>
    <property type="match status" value="1"/>
</dbReference>
<dbReference type="InterPro" id="IPR039537">
    <property type="entry name" value="Retrotran_Ty1/copia-like"/>
</dbReference>
<keyword evidence="1" id="KW-0479">Metal-binding</keyword>
<dbReference type="InterPro" id="IPR025724">
    <property type="entry name" value="GAG-pre-integrase_dom"/>
</dbReference>
<accession>A0ABQ5ATV9</accession>
<dbReference type="CDD" id="cd09272">
    <property type="entry name" value="RNase_HI_RT_Ty1"/>
    <property type="match status" value="1"/>
</dbReference>
<feature type="compositionally biased region" description="Basic and acidic residues" evidence="3">
    <location>
        <begin position="1418"/>
        <end position="1450"/>
    </location>
</feature>
<proteinExistence type="predicted"/>
<keyword evidence="2" id="KW-0378">Hydrolase</keyword>
<feature type="domain" description="Integrase catalytic" evidence="4">
    <location>
        <begin position="228"/>
        <end position="389"/>
    </location>
</feature>
<evidence type="ECO:0000313" key="6">
    <source>
        <dbReference type="Proteomes" id="UP001151760"/>
    </source>
</evidence>
<dbReference type="InterPro" id="IPR012337">
    <property type="entry name" value="RNaseH-like_sf"/>
</dbReference>
<evidence type="ECO:0000256" key="2">
    <source>
        <dbReference type="ARBA" id="ARBA00022801"/>
    </source>
</evidence>
<dbReference type="PANTHER" id="PTHR42648">
    <property type="entry name" value="TRANSPOSASE, PUTATIVE-RELATED"/>
    <property type="match status" value="1"/>
</dbReference>
<feature type="compositionally biased region" description="Basic and acidic residues" evidence="3">
    <location>
        <begin position="440"/>
        <end position="468"/>
    </location>
</feature>
<evidence type="ECO:0000256" key="3">
    <source>
        <dbReference type="SAM" id="MobiDB-lite"/>
    </source>
</evidence>
<feature type="region of interest" description="Disordered" evidence="3">
    <location>
        <begin position="434"/>
        <end position="481"/>
    </location>
</feature>
<comment type="caution">
    <text evidence="5">The sequence shown here is derived from an EMBL/GenBank/DDBJ whole genome shotgun (WGS) entry which is preliminary data.</text>
</comment>
<evidence type="ECO:0000256" key="1">
    <source>
        <dbReference type="ARBA" id="ARBA00022723"/>
    </source>
</evidence>
<dbReference type="Gene3D" id="3.30.420.10">
    <property type="entry name" value="Ribonuclease H-like superfamily/Ribonuclease H"/>
    <property type="match status" value="1"/>
</dbReference>
<dbReference type="InterPro" id="IPR001584">
    <property type="entry name" value="Integrase_cat-core"/>
</dbReference>
<dbReference type="PANTHER" id="PTHR42648:SF32">
    <property type="entry name" value="RIBONUCLEASE H-LIKE DOMAIN, GAG-PRE-INTEGRASE DOMAIN PROTEIN-RELATED"/>
    <property type="match status" value="1"/>
</dbReference>
<organism evidence="5 6">
    <name type="scientific">Tanacetum coccineum</name>
    <dbReference type="NCBI Taxonomy" id="301880"/>
    <lineage>
        <taxon>Eukaryota</taxon>
        <taxon>Viridiplantae</taxon>
        <taxon>Streptophyta</taxon>
        <taxon>Embryophyta</taxon>
        <taxon>Tracheophyta</taxon>
        <taxon>Spermatophyta</taxon>
        <taxon>Magnoliopsida</taxon>
        <taxon>eudicotyledons</taxon>
        <taxon>Gunneridae</taxon>
        <taxon>Pentapetalae</taxon>
        <taxon>asterids</taxon>
        <taxon>campanulids</taxon>
        <taxon>Asterales</taxon>
        <taxon>Asteraceae</taxon>
        <taxon>Asteroideae</taxon>
        <taxon>Anthemideae</taxon>
        <taxon>Anthemidinae</taxon>
        <taxon>Tanacetum</taxon>
    </lineage>
</organism>
<dbReference type="Pfam" id="PF07727">
    <property type="entry name" value="RVT_2"/>
    <property type="match status" value="1"/>
</dbReference>